<accession>A0ABU4HTR3</accession>
<keyword evidence="3" id="KW-1185">Reference proteome</keyword>
<reference evidence="3" key="1">
    <citation type="submission" date="2023-07" db="EMBL/GenBank/DDBJ databases">
        <title>Conexibacter stalactiti sp. nov., isolated from stalactites in a lava cave and emended description of the genus Conexibacter.</title>
        <authorList>
            <person name="Lee S.D."/>
        </authorList>
    </citation>
    <scope>NUCLEOTIDE SEQUENCE [LARGE SCALE GENOMIC DNA]</scope>
    <source>
        <strain evidence="3">KCTC 39840</strain>
    </source>
</reference>
<dbReference type="Gene3D" id="2.130.10.10">
    <property type="entry name" value="YVTN repeat-like/Quinoprotein amine dehydrogenase"/>
    <property type="match status" value="2"/>
</dbReference>
<feature type="signal peptide" evidence="1">
    <location>
        <begin position="1"/>
        <end position="32"/>
    </location>
</feature>
<protein>
    <submittedName>
        <fullName evidence="2">Uncharacterized protein</fullName>
    </submittedName>
</protein>
<evidence type="ECO:0000313" key="2">
    <source>
        <dbReference type="EMBL" id="MDW5596702.1"/>
    </source>
</evidence>
<evidence type="ECO:0000256" key="1">
    <source>
        <dbReference type="SAM" id="SignalP"/>
    </source>
</evidence>
<feature type="chain" id="PRO_5046668258" evidence="1">
    <location>
        <begin position="33"/>
        <end position="521"/>
    </location>
</feature>
<dbReference type="InterPro" id="IPR006311">
    <property type="entry name" value="TAT_signal"/>
</dbReference>
<dbReference type="SUPFAM" id="SSF63829">
    <property type="entry name" value="Calcium-dependent phosphotriesterase"/>
    <property type="match status" value="1"/>
</dbReference>
<sequence length="521" mass="53223">MTDQLRPRGRRSLLRGIGLALLALVAPGAATAAGETPAPATGGADVPISWIDNGGGAASLAAAPDGRLWVLRRGADGNRLQRVGAGGVESETALAQWPRTALTTLNDGRLGYLHATDDKPYPSDYERATVSGAEAPVATALPPFTSTEAGLAPDGAVWRVAACKRATRVGLDGAVRSFRLSCATPSGDPRLAFGGDGSTWLVDLCAGRIERFAADGARRLWRPKPVETACGDKNWGGADVSPAPVVLLPSDDGGLSYGLVGTAGGRIGPGGRLVRGSSTLLAASTSDGSTWSTDGAALVRRAADGAVTTIPDPAADGRPLHHATVDADGRLWFSRAASSGWRAEWTIGDTSVAIADPGTRTVRSFDDRLAGRGAHRRFPSPLTAAAGGTVWGSVDDSWSQAPGQAGLLRFAAVPEPAAGGARPRRVVARSGATAWLQVRCDAALGSFCATRATLTRRGGDAALATVVPAVVPGGASRTVAVKLTAAARKTLHAGRTLRADALVVGEGQEPARLAVALAPRR</sequence>
<organism evidence="2 3">
    <name type="scientific">Conexibacter stalactiti</name>
    <dbReference type="NCBI Taxonomy" id="1940611"/>
    <lineage>
        <taxon>Bacteria</taxon>
        <taxon>Bacillati</taxon>
        <taxon>Actinomycetota</taxon>
        <taxon>Thermoleophilia</taxon>
        <taxon>Solirubrobacterales</taxon>
        <taxon>Conexibacteraceae</taxon>
        <taxon>Conexibacter</taxon>
    </lineage>
</organism>
<dbReference type="EMBL" id="JAWSTH010000062">
    <property type="protein sequence ID" value="MDW5596702.1"/>
    <property type="molecule type" value="Genomic_DNA"/>
</dbReference>
<evidence type="ECO:0000313" key="3">
    <source>
        <dbReference type="Proteomes" id="UP001284601"/>
    </source>
</evidence>
<name>A0ABU4HTR3_9ACTN</name>
<dbReference type="InterPro" id="IPR015943">
    <property type="entry name" value="WD40/YVTN_repeat-like_dom_sf"/>
</dbReference>
<dbReference type="Proteomes" id="UP001284601">
    <property type="component" value="Unassembled WGS sequence"/>
</dbReference>
<gene>
    <name evidence="2" type="ORF">R7226_20305</name>
</gene>
<dbReference type="PROSITE" id="PS51318">
    <property type="entry name" value="TAT"/>
    <property type="match status" value="1"/>
</dbReference>
<keyword evidence="1" id="KW-0732">Signal</keyword>
<proteinExistence type="predicted"/>
<dbReference type="RefSeq" id="WP_318599140.1">
    <property type="nucleotide sequence ID" value="NZ_JAWSTH010000062.1"/>
</dbReference>
<comment type="caution">
    <text evidence="2">The sequence shown here is derived from an EMBL/GenBank/DDBJ whole genome shotgun (WGS) entry which is preliminary data.</text>
</comment>